<evidence type="ECO:0000313" key="6">
    <source>
        <dbReference type="RefSeq" id="XP_018443461.1"/>
    </source>
</evidence>
<sequence length="424" mass="48658">MVLLWCGKLKLSKPYLALATQTGSRWFSSHGALSHHHHHHHSLTSNGTTKIITRLEQHVTWHTWTQNPIVGQNRTVSSITGQDFSVQKFDEFCKDGNFREAIEVLLSLQDRGYAIGLSRLLRLAKLRDKPEAIEEAKFVKLFHDMSVKNPETWCVMMRCLVSNGYGDEAIGLFTRFKQEGNKPDGEIFKQVFSAYTLTGDVKNGLLQFEAMQRDYGIKPSMEHYNSVTKMLATSGHLDEALSFVEKMPVEPSVDVWETLMNFSRVHGDVELGDRCAEMVDKLDATRLDEASSAGLVANVNYIYRTKDTSHPETDMIYETLKSLHLQMLEMGYVPSTKEWRNELVEKANREEWTFGYKEEVAVVKKLLDSRPRSPVTVISNFRICLDCHDALKFMSKITGRELIKRDSKRFHRFSKGICSCNDYW</sequence>
<dbReference type="GO" id="GO:0009451">
    <property type="term" value="P:RNA modification"/>
    <property type="evidence" value="ECO:0007669"/>
    <property type="project" value="InterPro"/>
</dbReference>
<feature type="repeat" description="PPR" evidence="3">
    <location>
        <begin position="149"/>
        <end position="183"/>
    </location>
</feature>
<proteinExistence type="inferred from homology"/>
<dbReference type="GO" id="GO:0008270">
    <property type="term" value="F:zinc ion binding"/>
    <property type="evidence" value="ECO:0007669"/>
    <property type="project" value="InterPro"/>
</dbReference>
<evidence type="ECO:0000256" key="3">
    <source>
        <dbReference type="PROSITE-ProRule" id="PRU00708"/>
    </source>
</evidence>
<dbReference type="Pfam" id="PF01535">
    <property type="entry name" value="PPR"/>
    <property type="match status" value="3"/>
</dbReference>
<dbReference type="OrthoDB" id="1035247at2759"/>
<dbReference type="PANTHER" id="PTHR47926">
    <property type="entry name" value="PENTATRICOPEPTIDE REPEAT-CONTAINING PROTEIN"/>
    <property type="match status" value="1"/>
</dbReference>
<dbReference type="Proteomes" id="UP000504610">
    <property type="component" value="Unplaced"/>
</dbReference>
<dbReference type="RefSeq" id="XP_018443461.1">
    <property type="nucleotide sequence ID" value="XM_018587959.1"/>
</dbReference>
<organism evidence="5 6">
    <name type="scientific">Raphanus sativus</name>
    <name type="common">Radish</name>
    <name type="synonym">Raphanus raphanistrum var. sativus</name>
    <dbReference type="NCBI Taxonomy" id="3726"/>
    <lineage>
        <taxon>Eukaryota</taxon>
        <taxon>Viridiplantae</taxon>
        <taxon>Streptophyta</taxon>
        <taxon>Embryophyta</taxon>
        <taxon>Tracheophyta</taxon>
        <taxon>Spermatophyta</taxon>
        <taxon>Magnoliopsida</taxon>
        <taxon>eudicotyledons</taxon>
        <taxon>Gunneridae</taxon>
        <taxon>Pentapetalae</taxon>
        <taxon>rosids</taxon>
        <taxon>malvids</taxon>
        <taxon>Brassicales</taxon>
        <taxon>Brassicaceae</taxon>
        <taxon>Brassiceae</taxon>
        <taxon>Raphanus</taxon>
    </lineage>
</organism>
<dbReference type="PROSITE" id="PS51375">
    <property type="entry name" value="PPR"/>
    <property type="match status" value="1"/>
</dbReference>
<dbReference type="NCBIfam" id="TIGR00756">
    <property type="entry name" value="PPR"/>
    <property type="match status" value="1"/>
</dbReference>
<dbReference type="GeneID" id="108815318"/>
<name>A0A6J0K7L4_RAPSA</name>
<dbReference type="AlphaFoldDB" id="A0A6J0K7L4"/>
<gene>
    <name evidence="6" type="primary">LOC108815318</name>
</gene>
<dbReference type="KEGG" id="rsz:108815318"/>
<comment type="similarity">
    <text evidence="1">Belongs to the PPR family. PCMP-H subfamily.</text>
</comment>
<dbReference type="Pfam" id="PF14432">
    <property type="entry name" value="DYW_deaminase"/>
    <property type="match status" value="1"/>
</dbReference>
<evidence type="ECO:0000259" key="4">
    <source>
        <dbReference type="Pfam" id="PF14432"/>
    </source>
</evidence>
<dbReference type="PANTHER" id="PTHR47926:SF388">
    <property type="entry name" value="DYW DOMAIN-CONTAINING PROTEIN"/>
    <property type="match status" value="1"/>
</dbReference>
<keyword evidence="2" id="KW-0677">Repeat</keyword>
<feature type="domain" description="DYW" evidence="4">
    <location>
        <begin position="331"/>
        <end position="424"/>
    </location>
</feature>
<evidence type="ECO:0000256" key="2">
    <source>
        <dbReference type="ARBA" id="ARBA00022737"/>
    </source>
</evidence>
<dbReference type="InterPro" id="IPR011990">
    <property type="entry name" value="TPR-like_helical_dom_sf"/>
</dbReference>
<reference evidence="6" key="1">
    <citation type="submission" date="2025-08" db="UniProtKB">
        <authorList>
            <consortium name="RefSeq"/>
        </authorList>
    </citation>
    <scope>IDENTIFICATION</scope>
    <source>
        <tissue evidence="6">Leaf</tissue>
    </source>
</reference>
<dbReference type="InterPro" id="IPR002885">
    <property type="entry name" value="PPR_rpt"/>
</dbReference>
<keyword evidence="5" id="KW-1185">Reference proteome</keyword>
<dbReference type="InterPro" id="IPR032867">
    <property type="entry name" value="DYW_dom"/>
</dbReference>
<dbReference type="Gene3D" id="1.25.40.10">
    <property type="entry name" value="Tetratricopeptide repeat domain"/>
    <property type="match status" value="1"/>
</dbReference>
<dbReference type="InterPro" id="IPR046960">
    <property type="entry name" value="PPR_At4g14850-like_plant"/>
</dbReference>
<evidence type="ECO:0000313" key="5">
    <source>
        <dbReference type="Proteomes" id="UP000504610"/>
    </source>
</evidence>
<protein>
    <submittedName>
        <fullName evidence="6">Pentatricopeptide repeat-containing protein At1g29710, mitochondrial-like</fullName>
    </submittedName>
</protein>
<accession>A0A6J0K7L4</accession>
<dbReference type="GO" id="GO:0003723">
    <property type="term" value="F:RNA binding"/>
    <property type="evidence" value="ECO:0007669"/>
    <property type="project" value="InterPro"/>
</dbReference>
<evidence type="ECO:0000256" key="1">
    <source>
        <dbReference type="ARBA" id="ARBA00006643"/>
    </source>
</evidence>